<dbReference type="InterPro" id="IPR001509">
    <property type="entry name" value="Epimerase_deHydtase"/>
</dbReference>
<organism evidence="4 5">
    <name type="scientific">Sporosarcina contaminans</name>
    <dbReference type="NCBI Taxonomy" id="633403"/>
    <lineage>
        <taxon>Bacteria</taxon>
        <taxon>Bacillati</taxon>
        <taxon>Bacillota</taxon>
        <taxon>Bacilli</taxon>
        <taxon>Bacillales</taxon>
        <taxon>Caryophanaceae</taxon>
        <taxon>Sporosarcina</taxon>
    </lineage>
</organism>
<comment type="similarity">
    <text evidence="1">Belongs to the NAD(P)-dependent epimerase/dehydratase family. SDR39U1 subfamily.</text>
</comment>
<dbReference type="NCBIfam" id="TIGR01777">
    <property type="entry name" value="yfcH"/>
    <property type="match status" value="1"/>
</dbReference>
<dbReference type="EMBL" id="JBHTLT010000039">
    <property type="protein sequence ID" value="MFD1205129.1"/>
    <property type="molecule type" value="Genomic_DNA"/>
</dbReference>
<keyword evidence="5" id="KW-1185">Reference proteome</keyword>
<protein>
    <submittedName>
        <fullName evidence="4">TIGR01777 family oxidoreductase</fullName>
    </submittedName>
</protein>
<proteinExistence type="inferred from homology"/>
<comment type="caution">
    <text evidence="4">The sequence shown here is derived from an EMBL/GenBank/DDBJ whole genome shotgun (WGS) entry which is preliminary data.</text>
</comment>
<dbReference type="InterPro" id="IPR036291">
    <property type="entry name" value="NAD(P)-bd_dom_sf"/>
</dbReference>
<dbReference type="Pfam" id="PF08338">
    <property type="entry name" value="DUF1731"/>
    <property type="match status" value="1"/>
</dbReference>
<dbReference type="Proteomes" id="UP001597231">
    <property type="component" value="Unassembled WGS sequence"/>
</dbReference>
<dbReference type="InterPro" id="IPR013549">
    <property type="entry name" value="DUF1731"/>
</dbReference>
<dbReference type="RefSeq" id="WP_336824053.1">
    <property type="nucleotide sequence ID" value="NZ_JBHTLT010000039.1"/>
</dbReference>
<dbReference type="PANTHER" id="PTHR11092:SF0">
    <property type="entry name" value="EPIMERASE FAMILY PROTEIN SDR39U1"/>
    <property type="match status" value="1"/>
</dbReference>
<dbReference type="Pfam" id="PF01370">
    <property type="entry name" value="Epimerase"/>
    <property type="match status" value="1"/>
</dbReference>
<feature type="domain" description="NAD-dependent epimerase/dehydratase" evidence="2">
    <location>
        <begin position="5"/>
        <end position="216"/>
    </location>
</feature>
<dbReference type="InterPro" id="IPR010099">
    <property type="entry name" value="SDR39U1"/>
</dbReference>
<evidence type="ECO:0000256" key="1">
    <source>
        <dbReference type="ARBA" id="ARBA00009353"/>
    </source>
</evidence>
<dbReference type="PANTHER" id="PTHR11092">
    <property type="entry name" value="SUGAR NUCLEOTIDE EPIMERASE RELATED"/>
    <property type="match status" value="1"/>
</dbReference>
<evidence type="ECO:0000259" key="2">
    <source>
        <dbReference type="Pfam" id="PF01370"/>
    </source>
</evidence>
<evidence type="ECO:0000313" key="4">
    <source>
        <dbReference type="EMBL" id="MFD1205129.1"/>
    </source>
</evidence>
<sequence>MKKKIVIAGGTGFIGQYFEKKFVDSGYEVIMISRNPQHINWRNHARIVEALEGSEMLINLAGKTVNCRYNEKNKKEIMQSRTETTELLGHALSVCSTPPPLWINSSTATIYRHAEDRPMTERDGEIGSGFSVDVAKAWEASLFAFDLPKTRKVALRIAIVLGKDGGVMEPYMNLVRFGLGGVQGTGSQMFSWVHIEDVYRIVLFLKKNEQLQGVFNCSAPYPITNRELMAQLRSTMNRKFGLPSPKWMLKIGAVIIRTETELILKSRWVVPDRLEKEGFQFKYETIDKALQQIIQ</sequence>
<feature type="domain" description="DUF1731" evidence="3">
    <location>
        <begin position="245"/>
        <end position="293"/>
    </location>
</feature>
<name>A0ABW3U0D6_9BACL</name>
<dbReference type="Gene3D" id="3.40.50.720">
    <property type="entry name" value="NAD(P)-binding Rossmann-like Domain"/>
    <property type="match status" value="1"/>
</dbReference>
<reference evidence="5" key="1">
    <citation type="journal article" date="2019" name="Int. J. Syst. Evol. Microbiol.">
        <title>The Global Catalogue of Microorganisms (GCM) 10K type strain sequencing project: providing services to taxonomists for standard genome sequencing and annotation.</title>
        <authorList>
            <consortium name="The Broad Institute Genomics Platform"/>
            <consortium name="The Broad Institute Genome Sequencing Center for Infectious Disease"/>
            <person name="Wu L."/>
            <person name="Ma J."/>
        </authorList>
    </citation>
    <scope>NUCLEOTIDE SEQUENCE [LARGE SCALE GENOMIC DNA]</scope>
    <source>
        <strain evidence="5">CCUG 53915</strain>
    </source>
</reference>
<evidence type="ECO:0000313" key="5">
    <source>
        <dbReference type="Proteomes" id="UP001597231"/>
    </source>
</evidence>
<gene>
    <name evidence="4" type="ORF">ACFQ38_08435</name>
</gene>
<dbReference type="SUPFAM" id="SSF51735">
    <property type="entry name" value="NAD(P)-binding Rossmann-fold domains"/>
    <property type="match status" value="1"/>
</dbReference>
<dbReference type="CDD" id="cd05242">
    <property type="entry name" value="SDR_a8"/>
    <property type="match status" value="1"/>
</dbReference>
<accession>A0ABW3U0D6</accession>
<evidence type="ECO:0000259" key="3">
    <source>
        <dbReference type="Pfam" id="PF08338"/>
    </source>
</evidence>